<dbReference type="Proteomes" id="UP001153269">
    <property type="component" value="Unassembled WGS sequence"/>
</dbReference>
<reference evidence="1" key="1">
    <citation type="submission" date="2020-03" db="EMBL/GenBank/DDBJ databases">
        <authorList>
            <person name="Weist P."/>
        </authorList>
    </citation>
    <scope>NUCLEOTIDE SEQUENCE</scope>
</reference>
<sequence>MLVCISLPSAQHSPLTDWLRQLLLLLSKAWPVQSKAECLLFYSHCALPGSLLKGILAFSSRLGCWELAGGAQHFLQGDEEKWVTEHSRCQVEVWRKEMERGLTSKPQGAEYSGKPVTQMGEESFM</sequence>
<organism evidence="1 2">
    <name type="scientific">Pleuronectes platessa</name>
    <name type="common">European plaice</name>
    <dbReference type="NCBI Taxonomy" id="8262"/>
    <lineage>
        <taxon>Eukaryota</taxon>
        <taxon>Metazoa</taxon>
        <taxon>Chordata</taxon>
        <taxon>Craniata</taxon>
        <taxon>Vertebrata</taxon>
        <taxon>Euteleostomi</taxon>
        <taxon>Actinopterygii</taxon>
        <taxon>Neopterygii</taxon>
        <taxon>Teleostei</taxon>
        <taxon>Neoteleostei</taxon>
        <taxon>Acanthomorphata</taxon>
        <taxon>Carangaria</taxon>
        <taxon>Pleuronectiformes</taxon>
        <taxon>Pleuronectoidei</taxon>
        <taxon>Pleuronectidae</taxon>
        <taxon>Pleuronectes</taxon>
    </lineage>
</organism>
<evidence type="ECO:0000313" key="2">
    <source>
        <dbReference type="Proteomes" id="UP001153269"/>
    </source>
</evidence>
<proteinExistence type="predicted"/>
<protein>
    <submittedName>
        <fullName evidence="1">Uncharacterized protein</fullName>
    </submittedName>
</protein>
<comment type="caution">
    <text evidence="1">The sequence shown here is derived from an EMBL/GenBank/DDBJ whole genome shotgun (WGS) entry which is preliminary data.</text>
</comment>
<accession>A0A9N7TR51</accession>
<name>A0A9N7TR51_PLEPL</name>
<gene>
    <name evidence="1" type="ORF">PLEPLA_LOCUS4024</name>
</gene>
<dbReference type="EMBL" id="CADEAL010000198">
    <property type="protein sequence ID" value="CAB1416233.1"/>
    <property type="molecule type" value="Genomic_DNA"/>
</dbReference>
<keyword evidence="2" id="KW-1185">Reference proteome</keyword>
<evidence type="ECO:0000313" key="1">
    <source>
        <dbReference type="EMBL" id="CAB1416233.1"/>
    </source>
</evidence>
<dbReference type="AlphaFoldDB" id="A0A9N7TR51"/>